<dbReference type="PANTHER" id="PTHR42663">
    <property type="entry name" value="HYDROLASE C777.06C-RELATED-RELATED"/>
    <property type="match status" value="1"/>
</dbReference>
<name>A0A951UN92_9CYAN</name>
<dbReference type="Pfam" id="PF12706">
    <property type="entry name" value="Lactamase_B_2"/>
    <property type="match status" value="1"/>
</dbReference>
<protein>
    <submittedName>
        <fullName evidence="2">MBL fold metallo-hydrolase</fullName>
    </submittedName>
</protein>
<organism evidence="2 3">
    <name type="scientific">Drouetiella hepatica Uher 2000/2452</name>
    <dbReference type="NCBI Taxonomy" id="904376"/>
    <lineage>
        <taxon>Bacteria</taxon>
        <taxon>Bacillati</taxon>
        <taxon>Cyanobacteriota</taxon>
        <taxon>Cyanophyceae</taxon>
        <taxon>Oculatellales</taxon>
        <taxon>Oculatellaceae</taxon>
        <taxon>Drouetiella</taxon>
    </lineage>
</organism>
<sequence>MNRSQLPSGTLSSGTLPKEAIDRSLGFTVKFWGVRGDIPTPGFETLRYGGNTACVEMCAGGKHLIFDGGTGLRALGKSLIHEAPVQAHLFFTHTHWDRIQGFPFFVPAFHPGNRFDIYGAVGANGASIKQRLYSQMLRPHFPTPIQTMRSHLQFHDIAPGSVIELDDVVVEAIALNRSNGALGYRVTWNGYSAVYATDIETSIHTSVNQVDQGLLYLAHHADLLIYDAAQVTGSQPNGCDQLSSVWSTGVEIAMLAQAKQLALFHHDSDYTDDFLDRVELEAQKHFPNAGLAREGLTIQLVTAGSHLSHES</sequence>
<comment type="caution">
    <text evidence="2">The sequence shown here is derived from an EMBL/GenBank/DDBJ whole genome shotgun (WGS) entry which is preliminary data.</text>
</comment>
<dbReference type="InterPro" id="IPR036866">
    <property type="entry name" value="RibonucZ/Hydroxyglut_hydro"/>
</dbReference>
<dbReference type="PANTHER" id="PTHR42663:SF4">
    <property type="entry name" value="SLL1036 PROTEIN"/>
    <property type="match status" value="1"/>
</dbReference>
<dbReference type="SUPFAM" id="SSF56281">
    <property type="entry name" value="Metallo-hydrolase/oxidoreductase"/>
    <property type="match status" value="1"/>
</dbReference>
<accession>A0A951UN92</accession>
<evidence type="ECO:0000313" key="2">
    <source>
        <dbReference type="EMBL" id="MBW4660127.1"/>
    </source>
</evidence>
<dbReference type="CDD" id="cd07715">
    <property type="entry name" value="TaR3-like_MBL-fold"/>
    <property type="match status" value="1"/>
</dbReference>
<feature type="domain" description="Metallo-beta-lactamase" evidence="1">
    <location>
        <begin position="66"/>
        <end position="266"/>
    </location>
</feature>
<reference evidence="2" key="2">
    <citation type="journal article" date="2022" name="Microbiol. Resour. Announc.">
        <title>Metagenome Sequencing to Explore Phylogenomics of Terrestrial Cyanobacteria.</title>
        <authorList>
            <person name="Ward R.D."/>
            <person name="Stajich J.E."/>
            <person name="Johansen J.R."/>
            <person name="Huntemann M."/>
            <person name="Clum A."/>
            <person name="Foster B."/>
            <person name="Foster B."/>
            <person name="Roux S."/>
            <person name="Palaniappan K."/>
            <person name="Varghese N."/>
            <person name="Mukherjee S."/>
            <person name="Reddy T.B.K."/>
            <person name="Daum C."/>
            <person name="Copeland A."/>
            <person name="Chen I.A."/>
            <person name="Ivanova N.N."/>
            <person name="Kyrpides N.C."/>
            <person name="Shapiro N."/>
            <person name="Eloe-Fadrosh E.A."/>
            <person name="Pietrasiak N."/>
        </authorList>
    </citation>
    <scope>NUCLEOTIDE SEQUENCE</scope>
    <source>
        <strain evidence="2">UHER 2000/2452</strain>
    </source>
</reference>
<dbReference type="Proteomes" id="UP000757435">
    <property type="component" value="Unassembled WGS sequence"/>
</dbReference>
<dbReference type="Gene3D" id="3.60.15.10">
    <property type="entry name" value="Ribonuclease Z/Hydroxyacylglutathione hydrolase-like"/>
    <property type="match status" value="1"/>
</dbReference>
<dbReference type="AlphaFoldDB" id="A0A951UN92"/>
<proteinExistence type="predicted"/>
<gene>
    <name evidence="2" type="ORF">KME15_15740</name>
</gene>
<reference evidence="2" key="1">
    <citation type="submission" date="2021-05" db="EMBL/GenBank/DDBJ databases">
        <authorList>
            <person name="Pietrasiak N."/>
            <person name="Ward R."/>
            <person name="Stajich J.E."/>
            <person name="Kurbessoian T."/>
        </authorList>
    </citation>
    <scope>NUCLEOTIDE SEQUENCE</scope>
    <source>
        <strain evidence="2">UHER 2000/2452</strain>
    </source>
</reference>
<dbReference type="EMBL" id="JAHHHD010000018">
    <property type="protein sequence ID" value="MBW4660127.1"/>
    <property type="molecule type" value="Genomic_DNA"/>
</dbReference>
<dbReference type="InterPro" id="IPR001279">
    <property type="entry name" value="Metallo-B-lactamas"/>
</dbReference>
<evidence type="ECO:0000313" key="3">
    <source>
        <dbReference type="Proteomes" id="UP000757435"/>
    </source>
</evidence>
<evidence type="ECO:0000259" key="1">
    <source>
        <dbReference type="Pfam" id="PF12706"/>
    </source>
</evidence>